<sequence>MVTGRGGFNFQRNKKAQNSYQNRYDEFLQWREKFLKAMQQLMERNRPEEEKREETWHRLKRDITSSADTIHEIDTGKARGYNRALFVSSIFNKVSTFAGHGEVEIVQRAIDFISEYNAGVKKPVITPRHRFFQLPEAARRMREKLKVTREQENREVTFEGGTLVWNYQESRLQILFNKIPEESKRRELKSSGFHWSPKNRAWQRQLNPNAVSAAKRILNLQNI</sequence>
<gene>
    <name evidence="1" type="ORF">GA398_11835</name>
</gene>
<proteinExistence type="predicted"/>
<reference evidence="1 2" key="1">
    <citation type="journal article" date="2019" name="Nat. Med.">
        <title>A library of human gut bacterial isolates paired with longitudinal multiomics data enables mechanistic microbiome research.</title>
        <authorList>
            <person name="Poyet M."/>
            <person name="Groussin M."/>
            <person name="Gibbons S.M."/>
            <person name="Avila-Pacheco J."/>
            <person name="Jiang X."/>
            <person name="Kearney S.M."/>
            <person name="Perrotta A.R."/>
            <person name="Berdy B."/>
            <person name="Zhao S."/>
            <person name="Lieberman T.D."/>
            <person name="Swanson P.K."/>
            <person name="Smith M."/>
            <person name="Roesemann S."/>
            <person name="Alexander J.E."/>
            <person name="Rich S.A."/>
            <person name="Livny J."/>
            <person name="Vlamakis H."/>
            <person name="Clish C."/>
            <person name="Bullock K."/>
            <person name="Deik A."/>
            <person name="Scott J."/>
            <person name="Pierce K.A."/>
            <person name="Xavier R.J."/>
            <person name="Alm E.J."/>
        </authorList>
    </citation>
    <scope>NUCLEOTIDE SEQUENCE [LARGE SCALE GENOMIC DNA]</scope>
    <source>
        <strain evidence="1 2">BIOML-A58</strain>
    </source>
</reference>
<dbReference type="AlphaFoldDB" id="A0A7J5PWB0"/>
<accession>A0A7J5PWB0</accession>
<evidence type="ECO:0000313" key="2">
    <source>
        <dbReference type="Proteomes" id="UP000434604"/>
    </source>
</evidence>
<name>A0A7J5PWB0_9BACE</name>
<dbReference type="EMBL" id="WDED01000016">
    <property type="protein sequence ID" value="KAB6147309.1"/>
    <property type="molecule type" value="Genomic_DNA"/>
</dbReference>
<organism evidence="1 2">
    <name type="scientific">Bacteroides xylanisolvens</name>
    <dbReference type="NCBI Taxonomy" id="371601"/>
    <lineage>
        <taxon>Bacteria</taxon>
        <taxon>Pseudomonadati</taxon>
        <taxon>Bacteroidota</taxon>
        <taxon>Bacteroidia</taxon>
        <taxon>Bacteroidales</taxon>
        <taxon>Bacteroidaceae</taxon>
        <taxon>Bacteroides</taxon>
    </lineage>
</organism>
<dbReference type="Proteomes" id="UP000434604">
    <property type="component" value="Unassembled WGS sequence"/>
</dbReference>
<comment type="caution">
    <text evidence="1">The sequence shown here is derived from an EMBL/GenBank/DDBJ whole genome shotgun (WGS) entry which is preliminary data.</text>
</comment>
<evidence type="ECO:0000313" key="1">
    <source>
        <dbReference type="EMBL" id="KAB6147309.1"/>
    </source>
</evidence>
<protein>
    <submittedName>
        <fullName evidence="1">Uncharacterized protein</fullName>
    </submittedName>
</protein>